<feature type="region of interest" description="Disordered" evidence="1">
    <location>
        <begin position="1"/>
        <end position="33"/>
    </location>
</feature>
<dbReference type="Gene3D" id="2.160.20.10">
    <property type="entry name" value="Single-stranded right-handed beta-helix, Pectin lyase-like"/>
    <property type="match status" value="1"/>
</dbReference>
<feature type="region of interest" description="Disordered" evidence="1">
    <location>
        <begin position="64"/>
        <end position="99"/>
    </location>
</feature>
<accession>A0A517P6U7</accession>
<evidence type="ECO:0000313" key="2">
    <source>
        <dbReference type="EMBL" id="QDT15095.1"/>
    </source>
</evidence>
<protein>
    <submittedName>
        <fullName evidence="2">Uncharacterized protein</fullName>
    </submittedName>
</protein>
<name>A0A517P6U7_9PLAN</name>
<dbReference type="RefSeq" id="WP_165700583.1">
    <property type="nucleotide sequence ID" value="NZ_CP036265.1"/>
</dbReference>
<reference evidence="2 3" key="1">
    <citation type="submission" date="2019-02" db="EMBL/GenBank/DDBJ databases">
        <title>Deep-cultivation of Planctomycetes and their phenomic and genomic characterization uncovers novel biology.</title>
        <authorList>
            <person name="Wiegand S."/>
            <person name="Jogler M."/>
            <person name="Boedeker C."/>
            <person name="Pinto D."/>
            <person name="Vollmers J."/>
            <person name="Rivas-Marin E."/>
            <person name="Kohn T."/>
            <person name="Peeters S.H."/>
            <person name="Heuer A."/>
            <person name="Rast P."/>
            <person name="Oberbeckmann S."/>
            <person name="Bunk B."/>
            <person name="Jeske O."/>
            <person name="Meyerdierks A."/>
            <person name="Storesund J.E."/>
            <person name="Kallscheuer N."/>
            <person name="Luecker S."/>
            <person name="Lage O.M."/>
            <person name="Pohl T."/>
            <person name="Merkel B.J."/>
            <person name="Hornburger P."/>
            <person name="Mueller R.-W."/>
            <person name="Bruemmer F."/>
            <person name="Labrenz M."/>
            <person name="Spormann A.M."/>
            <person name="Op den Camp H."/>
            <person name="Overmann J."/>
            <person name="Amann R."/>
            <person name="Jetten M.S.M."/>
            <person name="Mascher T."/>
            <person name="Medema M.H."/>
            <person name="Devos D.P."/>
            <person name="Kaster A.-K."/>
            <person name="Ovreas L."/>
            <person name="Rohde M."/>
            <person name="Galperin M.Y."/>
            <person name="Jogler C."/>
        </authorList>
    </citation>
    <scope>NUCLEOTIDE SEQUENCE [LARGE SCALE GENOMIC DNA]</scope>
    <source>
        <strain evidence="2 3">CA12</strain>
    </source>
</reference>
<organism evidence="2 3">
    <name type="scientific">Alienimonas californiensis</name>
    <dbReference type="NCBI Taxonomy" id="2527989"/>
    <lineage>
        <taxon>Bacteria</taxon>
        <taxon>Pseudomonadati</taxon>
        <taxon>Planctomycetota</taxon>
        <taxon>Planctomycetia</taxon>
        <taxon>Planctomycetales</taxon>
        <taxon>Planctomycetaceae</taxon>
        <taxon>Alienimonas</taxon>
    </lineage>
</organism>
<feature type="region of interest" description="Disordered" evidence="1">
    <location>
        <begin position="3843"/>
        <end position="3927"/>
    </location>
</feature>
<dbReference type="Proteomes" id="UP000318741">
    <property type="component" value="Chromosome"/>
</dbReference>
<gene>
    <name evidence="2" type="ORF">CA12_11760</name>
</gene>
<proteinExistence type="predicted"/>
<dbReference type="KEGG" id="acaf:CA12_11760"/>
<dbReference type="EMBL" id="CP036265">
    <property type="protein sequence ID" value="QDT15095.1"/>
    <property type="molecule type" value="Genomic_DNA"/>
</dbReference>
<feature type="region of interest" description="Disordered" evidence="1">
    <location>
        <begin position="3724"/>
        <end position="3793"/>
    </location>
</feature>
<evidence type="ECO:0000256" key="1">
    <source>
        <dbReference type="SAM" id="MobiDB-lite"/>
    </source>
</evidence>
<keyword evidence="3" id="KW-1185">Reference proteome</keyword>
<feature type="compositionally biased region" description="Basic and acidic residues" evidence="1">
    <location>
        <begin position="3843"/>
        <end position="3867"/>
    </location>
</feature>
<dbReference type="InterPro" id="IPR012334">
    <property type="entry name" value="Pectin_lyas_fold"/>
</dbReference>
<feature type="compositionally biased region" description="Basic residues" evidence="1">
    <location>
        <begin position="3916"/>
        <end position="3927"/>
    </location>
</feature>
<sequence>MARPRSVVGPETPAGRPAGPVRGADPTGTIRPAAAAPLIPRAVRLRLQRLEPIRALDGLALVPGPDADAAPPDADPQDFAQFDGNGESGGGQDAGTFDADPAATDGAVRIDAGADAGDGVADRFEVSEIDGRLVVSVNGRVAYSGDAADSHTLHFAGSADADQLFLDPNLFQTAGGDLNLSFDGAGGADSIELGGSVGSVAHHLLGGGAGSADDGTDAADGPTANSVAADGLNLSHAGVEQVADRFDAAARTLTVDGAAELHGTGTAGVFTDGVTTVTFAADAADLDVQADALTITGALDLAGGEGAFRATDSLSLETDAALTSAGGALTLDGGASLVVSGTVDVSNAEGRGGTATLLGGEITLTDTAVVDASGATGGGEILVGGGARGENPALPNAEFTTIAEGARLDASATVAGDGGTVIVWANDTTRFAGSISARGAGAGGDGGFAEVSGKAHVQVSGHADLRSAGGPDGGAYGTFLIDPGSVEVVDGPNVDAGLDTFNDAWVAAQLESGNLTIETASGTNGQPEVITVQAGVVIEWAAATAFTLLAGRSIVVSSGAQIVATGDGSISLRANENGAQSAGANFAGVAIDGATLRTEGAGGVTIEGTGGDLSSDNSGVSVTNGGVVEATGTGAVSVTGTGGDGVSNNFGVRIQGTNSAIRSAAGAVTVVGFGGDGLFGANHGVLVTLGGAIGDDGTGTYAGAVSVTGTGGDGVSDNHGVTVAANSAIRSAGGGVTVEGTGGDGTGDANDGVSVVSAGTIEDTAAGAVSITGVARGAGAASGVRLDYFGAPGTAVSGAGVTIDGTGVGGAADIFLAGGAGVVSTTLAPITLDGATVRIESAAEVGLRLGDDSAAPPLAGTDYSQVVLTGALTLSGGVLDLTELGSAAALQGDVHVLIDNDGIDALVGEFSNLADGDILAFGAQRFQADYQGGDGNDLTLTALDAVPVTIDGTADADAFSVALDGTELVVTRSTDGGPVVEVLRGDAAALTAGGLVLNGLDGNDTLTVDYAGGFFTTPIEWNGGTQTVGVGDDLVLTGGGAFASVVHTFVNANDGSVAVFDGVGTHSIQYVGLEPVLDNLNVADRQFVFTGGAETITLSDDAAAGYMTIDSTLGESVTFLNPTASLTIDAGTGDDSVVVASVDAAYAAALSILGGDGVDTVNLAANLTLGSATSTGNLLIDVEAVSLDGAITIDTTAGTDANGDGVFRSVTVTGALDADDAANARALTISSGSGAVALGDVGAIQALGAVTINDTAGSGAITLGRVGTNAAVGADSLAVGNNATAAINFLGADYATTGSQNYLAAAGANFHIDAGVLTTFRNTGTAGADVIQFDGFFGNTSLRLADGSDLVIQTAGGAGDAITVNGISGVDAAADETVTLSAARSNIFGDVLNVRSFAVTAGVAQLSGDITTSSQTTDNGVAFQGVLLTGPARTIDVSAGNGNVVFNSVVQASGATSADLVIDAGTGTVTANEIGSGATAFNDVTVTAATFHLRDRIVTRAIGADAGDVQINADFVLTGNVTVDTTTDDGANDADGSVTVTGSVTDAAGNRSLTINAGTAAVAVESLTVGGNLTVTGAVQTYGGTLGLGGTGTLTGTDATFNGRVVGYSAGAEADGVGALTVTAGGATTFNDLVGRNAANTADVRLASLTTDGGGTTRLNEAGGGSSATPAVATTGTVQFDDDVVLGTDLAITVGGSILFGGTLESVGDAAAGMSLTIGGGETILFAGAVGATNRLRFIQTNTTGTTQVDTTTVRTALLQSYNNAVTFNADNAAAGTTTFTATDGAVTFENAVTGAAGDSLIVNADAAAFNGGSVDGDLTVAADVGNVAFASGTLAVTGNATVTAAGAILGGTDDGVADLTAAVIDLTANGVGSAATSLDLFAATALNVDTSTANGDMFVDGIGDLNLGAVDAGTGDVTLTATGAIVDANGAAVNVTATAADLQAGGNLGGGDAIELQVDSVTAVAGAGDLRLSDLSGGLTVTNAAATGGGSLNIVAIGGDLTVGTVAAQFNAFLGAGDGAIVDGNGAGTLNVTATFLEATAQTGVDLDFAGSTGAIQTTGTGNIALRSAGLVNVQSGGISAADGDVSLQANALRLQSGITAGGGGTATLTATQYIENLGGGVKVTADAAALIAGSFIGAGAGAPLELAVDTLAFDADGAVYLTDVSGGLTVGTVGGLTASRAGGGGAVTATDLAGDGSLTVAHAVTVGADFALTAGDDVVFDGGSVTATGGTLSVTADAEGSADGNRGSISQTGAGVVIVAPRLTLSAYDGIGDDGVTDNALRIDVGTLSATNAGAHDVRLVESDDVAVGSLVNVGRLVTLTAGGAITDGSTMSETPNITAGFVALRAGTGIGANAGAGNDDADLDLADGTVVAARVTGNGPIHLSADDGSPVTEESLTVGAVDGLTGVSVAGTGDIRLAATFDLTIDAAVSAADGSVFLAADSDGDCDGDLRINAAVTAGADGSYGFSANNVLLATNVTATGAGAIDVIACRTIVVNPGVTVSAADGDVTLLANDGGANAGNFTAVTLAGAAIRTTGTGAISVTGTGASDGTTSGNRGVLLTGGGVIAATGGGAVEVTGTGGAGVDFNYGVFVSGAGSAIASTAADGNVTVTGTGGAGSGQLNVGVLLDFDAEILAADVAAVTGFGGDGGTNAAVGVYVLRGAAISGTSAVVTGTGGDGTGAQNRGVSLALGGVIGGTTGPVTVTGTGGAGTTQNDGVHLLQDTNGDGTGAPARIHSAGGPVLVTGVGGGGTDSHGVYVGPNALIENTAAGTVTVRGDVTGATSTDGVRVVDGAIRTADGDVTLDADFLLNDNGDTTPDARGTLSVLGTGSVVAGTAAPVAGNGNVRVTAADLNLGAAASIAAAADAILLHNSTAGRTIGLGGGAGDFNLTDAEADRLTAAVLEIGNGDAAFKAGDVTAGELTLGTIADALVLRTGGSVIESGADAAADLSGVANLAIRADGRVGGATDADGDRLEVDVATLAVSAFDGAPVGGSVRLADVGGNLTVGTVADSVGALTAGLRATDEVDLLVAGSLTVQNTAGATDLGGGALAAIAGGGIAVEAGAAVATTGGHAVLKANGGALILAAGATLTTDGGDAGLEAFGALTMQEAGAVFASISTVDGAAGGTVVLRSRTGDVTLTQVSAGAGRVGVEAGGAILDGLTGDGAGATNLSGSAFAALAGTGVGTALNALDVAFDTFAAETTAGDLRIDNFGRPLGTGDVIIESVAVPDVVAVGQTVVGLAANGLQAGGTVRADAPLGNLIVNADVYGGVRAELGAGEGVRLNADVGSHPTTGSVAVLARGGDIVQPGADRITAGVVALEASGSIGVASFANPGNVGAINLNAAVVAARADGNGVGVAQRGGQTLTIGAALGMDGGVVAGVTTDSGTASVFAVGGVFVTRAVGEAVRYEIRGGTSRVTRAALVAGGDVNFAGDGRLTTRTGQAVAPLPGTLIPVTGSPPGTFRVGQTGELLSIDTGLPVDFAVEAGTRRGGIADQNLTVQLILPNGQLSPNQLPPGAGGTVYNFGPQSLPIGAELIDLANQAAANGGTLPGAFIASFDPSIRLVGVGNLATATSNLTRANAPLTFVFGDVVASDPLPDPEPEPVAPPELAPPVVAAPTFVAPPPFADLDEAAPAAGAPASDLPELQLWIYQDQQGLTEGLDEPGAPALTVPDLAYYLIGDPFRSAYLSDPYFQNLGAEGAVFQFVIVRPGQDPEVESTFRVESGGLEQPLFRRGPLPTFEDAAPTAPVGPPPAVVPSDAPASAPGADAAPDAAPEAAEGAPGEPVSALDAPQTEAGFDLENLELDEAAALVAAAAGGVPGPSRASARWRRRRDAVVREMLARDPARSGRAGQERVGQERDRRLPVVPAGGGGTAPGSADADGEKLANGSAPGTLDAPAPGFPELGSTGLGRSARRARRLAAVR</sequence>
<evidence type="ECO:0000313" key="3">
    <source>
        <dbReference type="Proteomes" id="UP000318741"/>
    </source>
</evidence>
<feature type="compositionally biased region" description="Low complexity" evidence="1">
    <location>
        <begin position="64"/>
        <end position="84"/>
    </location>
</feature>
<feature type="compositionally biased region" description="Low complexity" evidence="1">
    <location>
        <begin position="3759"/>
        <end position="3791"/>
    </location>
</feature>